<keyword evidence="3" id="KW-0812">Transmembrane</keyword>
<dbReference type="PANTHER" id="PTHR48051:SF1">
    <property type="entry name" value="RAS SUPPRESSOR PROTEIN 1"/>
    <property type="match status" value="1"/>
</dbReference>
<organism evidence="4 5">
    <name type="scientific">Saprolegnia diclina (strain VS20)</name>
    <dbReference type="NCBI Taxonomy" id="1156394"/>
    <lineage>
        <taxon>Eukaryota</taxon>
        <taxon>Sar</taxon>
        <taxon>Stramenopiles</taxon>
        <taxon>Oomycota</taxon>
        <taxon>Saprolegniomycetes</taxon>
        <taxon>Saprolegniales</taxon>
        <taxon>Saprolegniaceae</taxon>
        <taxon>Saprolegnia</taxon>
    </lineage>
</organism>
<feature type="transmembrane region" description="Helical" evidence="3">
    <location>
        <begin position="259"/>
        <end position="283"/>
    </location>
</feature>
<dbReference type="AlphaFoldDB" id="T0QEM7"/>
<dbReference type="GO" id="GO:0005737">
    <property type="term" value="C:cytoplasm"/>
    <property type="evidence" value="ECO:0007669"/>
    <property type="project" value="TreeGrafter"/>
</dbReference>
<dbReference type="OrthoDB" id="676979at2759"/>
<dbReference type="Gene3D" id="3.80.10.10">
    <property type="entry name" value="Ribonuclease Inhibitor"/>
    <property type="match status" value="1"/>
</dbReference>
<name>T0QEM7_SAPDV</name>
<dbReference type="InterPro" id="IPR001611">
    <property type="entry name" value="Leu-rich_rpt"/>
</dbReference>
<dbReference type="Pfam" id="PF13855">
    <property type="entry name" value="LRR_8"/>
    <property type="match status" value="1"/>
</dbReference>
<keyword evidence="1" id="KW-0433">Leucine-rich repeat</keyword>
<dbReference type="VEuPathDB" id="FungiDB:SDRG_09185"/>
<proteinExistence type="predicted"/>
<keyword evidence="5" id="KW-1185">Reference proteome</keyword>
<dbReference type="STRING" id="1156394.T0QEM7"/>
<dbReference type="PANTHER" id="PTHR48051">
    <property type="match status" value="1"/>
</dbReference>
<dbReference type="InterPro" id="IPR032675">
    <property type="entry name" value="LRR_dom_sf"/>
</dbReference>
<feature type="transmembrane region" description="Helical" evidence="3">
    <location>
        <begin position="211"/>
        <end position="239"/>
    </location>
</feature>
<evidence type="ECO:0000313" key="4">
    <source>
        <dbReference type="EMBL" id="EQC33201.1"/>
    </source>
</evidence>
<evidence type="ECO:0000256" key="2">
    <source>
        <dbReference type="ARBA" id="ARBA00022737"/>
    </source>
</evidence>
<evidence type="ECO:0000256" key="1">
    <source>
        <dbReference type="ARBA" id="ARBA00022614"/>
    </source>
</evidence>
<keyword evidence="3" id="KW-0472">Membrane</keyword>
<keyword evidence="3" id="KW-1133">Transmembrane helix</keyword>
<protein>
    <submittedName>
        <fullName evidence="4">Uncharacterized protein</fullName>
    </submittedName>
</protein>
<feature type="transmembrane region" description="Helical" evidence="3">
    <location>
        <begin position="395"/>
        <end position="416"/>
    </location>
</feature>
<evidence type="ECO:0000256" key="3">
    <source>
        <dbReference type="SAM" id="Phobius"/>
    </source>
</evidence>
<feature type="transmembrane region" description="Helical" evidence="3">
    <location>
        <begin position="24"/>
        <end position="42"/>
    </location>
</feature>
<dbReference type="InParanoid" id="T0QEM7"/>
<dbReference type="PROSITE" id="PS51450">
    <property type="entry name" value="LRR"/>
    <property type="match status" value="1"/>
</dbReference>
<dbReference type="RefSeq" id="XP_008613324.1">
    <property type="nucleotide sequence ID" value="XM_008615102.1"/>
</dbReference>
<dbReference type="Proteomes" id="UP000030762">
    <property type="component" value="Unassembled WGS sequence"/>
</dbReference>
<dbReference type="InterPro" id="IPR050216">
    <property type="entry name" value="LRR_domain-containing"/>
</dbReference>
<dbReference type="SUPFAM" id="SSF52058">
    <property type="entry name" value="L domain-like"/>
    <property type="match status" value="1"/>
</dbReference>
<dbReference type="EMBL" id="JH767160">
    <property type="protein sequence ID" value="EQC33201.1"/>
    <property type="molecule type" value="Genomic_DNA"/>
</dbReference>
<gene>
    <name evidence="4" type="ORF">SDRG_09185</name>
</gene>
<reference evidence="4 5" key="1">
    <citation type="submission" date="2012-04" db="EMBL/GenBank/DDBJ databases">
        <title>The Genome Sequence of Saprolegnia declina VS20.</title>
        <authorList>
            <consortium name="The Broad Institute Genome Sequencing Platform"/>
            <person name="Russ C."/>
            <person name="Nusbaum C."/>
            <person name="Tyler B."/>
            <person name="van West P."/>
            <person name="Dieguez-Uribeondo J."/>
            <person name="de Bruijn I."/>
            <person name="Tripathy S."/>
            <person name="Jiang R."/>
            <person name="Young S.K."/>
            <person name="Zeng Q."/>
            <person name="Gargeya S."/>
            <person name="Fitzgerald M."/>
            <person name="Haas B."/>
            <person name="Abouelleil A."/>
            <person name="Alvarado L."/>
            <person name="Arachchi H.M."/>
            <person name="Berlin A."/>
            <person name="Chapman S.B."/>
            <person name="Goldberg J."/>
            <person name="Griggs A."/>
            <person name="Gujja S."/>
            <person name="Hansen M."/>
            <person name="Howarth C."/>
            <person name="Imamovic A."/>
            <person name="Larimer J."/>
            <person name="McCowen C."/>
            <person name="Montmayeur A."/>
            <person name="Murphy C."/>
            <person name="Neiman D."/>
            <person name="Pearson M."/>
            <person name="Priest M."/>
            <person name="Roberts A."/>
            <person name="Saif S."/>
            <person name="Shea T."/>
            <person name="Sisk P."/>
            <person name="Sykes S."/>
            <person name="Wortman J."/>
            <person name="Nusbaum C."/>
            <person name="Birren B."/>
        </authorList>
    </citation>
    <scope>NUCLEOTIDE SEQUENCE [LARGE SCALE GENOMIC DNA]</scope>
    <source>
        <strain evidence="4 5">VS20</strain>
    </source>
</reference>
<dbReference type="GeneID" id="19949912"/>
<accession>T0QEM7</accession>
<sequence length="720" mass="79458">MHIGITQLPAVVAFLDLVSPLQTSFVLLCCTGLHAYGSLVLLQSRRRINLITSQLRHLSPLGRRHKAMSTTPRRTRTFRFGSFFRLRLHPAEVAPDLQAPRMERFALSWKARFVQVQMACEGAYARFFGPKGVFSRTGSLYEVRIFLRQAIAVPLQVYRGAKWSANVESPCVVLYGLVLALECMLVPPLIAWNFYKYADPNQRDQCRKLRVYILTLAIAFDLVLGICLPIAIVAPVLVACLRNPSILTNPTFDVYAVSVIKAFMVASLLELAALVAPLVLIAISVRSLHDAIVSTFLWESIVTAASPGSHFENLQRYLTLGDLDGRVPSKWLQRHGTTRHKKTRELNASSLFARLGHKSTGHFTPVLPMIQDSSPTLELLHHTLGYARDHVGRSLLFLGATVVGSVLGSLVLTIVLRASLTNECVGPTAPPYVACLLPLRPWRLGWDQVCVCQAVEILCPPQMTESLDEILTKLTAPDVRLLSLDACAFETAPRGLGQLQQLWGLRVRGAGWNATDPGLDLTTLRHLVYFQVRLNAWREVPSLLSRLPPHLFVLDVGEMALTIWPTWVSAAWTNVQQLILVSNHLTSLPAPLLGLSSLLSLDLTNNSILSLPSLPWSTWPQLSRLRLASNRLDAFPISWFTALPELSTLTLAENALRTCDVPPRSLRLYTLDGNPCCAASESFPACHSSCSPLCDAEYAASPICNAFCPRSCQACESASS</sequence>
<dbReference type="eggNOG" id="KOG0619">
    <property type="taxonomic scope" value="Eukaryota"/>
</dbReference>
<keyword evidence="2" id="KW-0677">Repeat</keyword>
<evidence type="ECO:0000313" key="5">
    <source>
        <dbReference type="Proteomes" id="UP000030762"/>
    </source>
</evidence>